<dbReference type="RefSeq" id="WP_269952053.1">
    <property type="nucleotide sequence ID" value="NZ_JAKMUR010000007.1"/>
</dbReference>
<sequence>MTNDFARPTDNALSPLSTAGEAFEKRETPHRKLTVKLDPDQYQQFRLAALLDNRTMTDVVKEKIDEYLAGRNTAAQ</sequence>
<evidence type="ECO:0000313" key="3">
    <source>
        <dbReference type="Proteomes" id="UP001146453"/>
    </source>
</evidence>
<protein>
    <submittedName>
        <fullName evidence="2">Uncharacterized protein</fullName>
    </submittedName>
</protein>
<dbReference type="Gene3D" id="1.10.1220.10">
    <property type="entry name" value="Met repressor-like"/>
    <property type="match status" value="1"/>
</dbReference>
<dbReference type="SUPFAM" id="SSF47598">
    <property type="entry name" value="Ribbon-helix-helix"/>
    <property type="match status" value="1"/>
</dbReference>
<dbReference type="InterPro" id="IPR010985">
    <property type="entry name" value="Ribbon_hlx_hlx"/>
</dbReference>
<reference evidence="2" key="1">
    <citation type="submission" date="2022-02" db="EMBL/GenBank/DDBJ databases">
        <title>Corynebacterium sp. from urogenital microbiome.</title>
        <authorList>
            <person name="Cappelli E.A."/>
            <person name="Ribeiro T.G."/>
            <person name="Peixe L."/>
        </authorList>
    </citation>
    <scope>NUCLEOTIDE SEQUENCE</scope>
    <source>
        <strain evidence="2">C8Ua_144</strain>
    </source>
</reference>
<accession>A0ABT4R794</accession>
<evidence type="ECO:0000256" key="1">
    <source>
        <dbReference type="SAM" id="MobiDB-lite"/>
    </source>
</evidence>
<comment type="caution">
    <text evidence="2">The sequence shown here is derived from an EMBL/GenBank/DDBJ whole genome shotgun (WGS) entry which is preliminary data.</text>
</comment>
<keyword evidence="3" id="KW-1185">Reference proteome</keyword>
<evidence type="ECO:0000313" key="2">
    <source>
        <dbReference type="EMBL" id="MCZ9291426.1"/>
    </source>
</evidence>
<proteinExistence type="predicted"/>
<dbReference type="EMBL" id="JAKMUR010000007">
    <property type="protein sequence ID" value="MCZ9291426.1"/>
    <property type="molecule type" value="Genomic_DNA"/>
</dbReference>
<organism evidence="2 3">
    <name type="scientific">Corynebacterium lehmanniae</name>
    <dbReference type="NCBI Taxonomy" id="2913497"/>
    <lineage>
        <taxon>Bacteria</taxon>
        <taxon>Bacillati</taxon>
        <taxon>Actinomycetota</taxon>
        <taxon>Actinomycetes</taxon>
        <taxon>Mycobacteriales</taxon>
        <taxon>Corynebacteriaceae</taxon>
        <taxon>Corynebacterium</taxon>
    </lineage>
</organism>
<dbReference type="Proteomes" id="UP001146453">
    <property type="component" value="Unassembled WGS sequence"/>
</dbReference>
<name>A0ABT4R794_9CORY</name>
<dbReference type="InterPro" id="IPR013321">
    <property type="entry name" value="Arc_rbn_hlx_hlx"/>
</dbReference>
<feature type="region of interest" description="Disordered" evidence="1">
    <location>
        <begin position="1"/>
        <end position="34"/>
    </location>
</feature>
<gene>
    <name evidence="2" type="ORF">L8U61_04660</name>
</gene>